<dbReference type="GO" id="GO:0009423">
    <property type="term" value="P:chorismate biosynthetic process"/>
    <property type="evidence" value="ECO:0007669"/>
    <property type="project" value="UniProtKB-UniRule"/>
</dbReference>
<proteinExistence type="inferred from homology"/>
<feature type="binding site" evidence="18">
    <location>
        <position position="270"/>
    </location>
    <ligand>
        <name>Zn(2+)</name>
        <dbReference type="ChEBI" id="CHEBI:29105"/>
    </ligand>
</feature>
<dbReference type="SUPFAM" id="SSF56796">
    <property type="entry name" value="Dehydroquinate synthase-like"/>
    <property type="match status" value="1"/>
</dbReference>
<evidence type="ECO:0000313" key="21">
    <source>
        <dbReference type="EMBL" id="SCW41502.1"/>
    </source>
</evidence>
<dbReference type="NCBIfam" id="TIGR01357">
    <property type="entry name" value="aroB"/>
    <property type="match status" value="1"/>
</dbReference>
<dbReference type="RefSeq" id="WP_090644485.1">
    <property type="nucleotide sequence ID" value="NZ_CBCRYE010000001.1"/>
</dbReference>
<reference evidence="22" key="1">
    <citation type="submission" date="2016-10" db="EMBL/GenBank/DDBJ databases">
        <authorList>
            <person name="Varghese N."/>
            <person name="Submissions S."/>
        </authorList>
    </citation>
    <scope>NUCLEOTIDE SEQUENCE [LARGE SCALE GENOMIC DNA]</scope>
    <source>
        <strain evidence="22">CGMCC 1.3431</strain>
    </source>
</reference>
<evidence type="ECO:0000256" key="15">
    <source>
        <dbReference type="ARBA" id="ARBA00023141"/>
    </source>
</evidence>
<evidence type="ECO:0000256" key="2">
    <source>
        <dbReference type="ARBA" id="ARBA00001911"/>
    </source>
</evidence>
<evidence type="ECO:0000256" key="12">
    <source>
        <dbReference type="ARBA" id="ARBA00022741"/>
    </source>
</evidence>
<dbReference type="PANTHER" id="PTHR43622">
    <property type="entry name" value="3-DEHYDROQUINATE SYNTHASE"/>
    <property type="match status" value="1"/>
</dbReference>
<dbReference type="Gene3D" id="3.40.50.1970">
    <property type="match status" value="1"/>
</dbReference>
<dbReference type="PIRSF" id="PIRSF001455">
    <property type="entry name" value="DHQ_synth"/>
    <property type="match status" value="1"/>
</dbReference>
<evidence type="ECO:0000256" key="16">
    <source>
        <dbReference type="ARBA" id="ARBA00023239"/>
    </source>
</evidence>
<dbReference type="CDD" id="cd08195">
    <property type="entry name" value="DHQS"/>
    <property type="match status" value="1"/>
</dbReference>
<keyword evidence="12 18" id="KW-0547">Nucleotide-binding</keyword>
<dbReference type="GO" id="GO:0046872">
    <property type="term" value="F:metal ion binding"/>
    <property type="evidence" value="ECO:0007669"/>
    <property type="project" value="UniProtKB-KW"/>
</dbReference>
<evidence type="ECO:0000256" key="5">
    <source>
        <dbReference type="ARBA" id="ARBA00004661"/>
    </source>
</evidence>
<evidence type="ECO:0000256" key="9">
    <source>
        <dbReference type="ARBA" id="ARBA00022490"/>
    </source>
</evidence>
<evidence type="ECO:0000313" key="22">
    <source>
        <dbReference type="Proteomes" id="UP000199150"/>
    </source>
</evidence>
<evidence type="ECO:0000256" key="6">
    <source>
        <dbReference type="ARBA" id="ARBA00005412"/>
    </source>
</evidence>
<feature type="domain" description="3-dehydroquinate synthase N-terminal" evidence="19">
    <location>
        <begin position="72"/>
        <end position="184"/>
    </location>
</feature>
<evidence type="ECO:0000256" key="3">
    <source>
        <dbReference type="ARBA" id="ARBA00003485"/>
    </source>
</evidence>
<comment type="catalytic activity">
    <reaction evidence="1 18">
        <text>7-phospho-2-dehydro-3-deoxy-D-arabino-heptonate = 3-dehydroquinate + phosphate</text>
        <dbReference type="Rhea" id="RHEA:21968"/>
        <dbReference type="ChEBI" id="CHEBI:32364"/>
        <dbReference type="ChEBI" id="CHEBI:43474"/>
        <dbReference type="ChEBI" id="CHEBI:58394"/>
        <dbReference type="EC" id="4.2.3.4"/>
    </reaction>
</comment>
<evidence type="ECO:0000256" key="1">
    <source>
        <dbReference type="ARBA" id="ARBA00001393"/>
    </source>
</evidence>
<sequence>MSNIRRIPVSGEGFKAYEVIVGQGLLNEAEKWVGPFLTNSRVVMVTDSNVGPLHADLILAQFEVAGRRTHKIVVPAGEESKSYDGLKFVLDALLDCGLDRKDVVIALGGGVIGDLTGFACAVYMRGIDFIQIPTTVLAQVDSSVGGKTAIDHEKGKNLIGAFWQPRLVLCDLDILKTLPAREIRCGYAEIIKYGLLGDKTFFEWLEANDDKVLALEPAAILYAVARSVEMKAEIVAADEREGGQRALLNLGHTFGHALEAEVGFGDMLLHGEAVAIGMAQAFRYSALNGECTEEESDRAVAAIAHAGLPTRMSDIRNAPFDADRLITHMGHDKKAEGGTLTFVLVNGIGRAFVAKKVSAELIAEFLILDGAVSSTTAPA</sequence>
<keyword evidence="9 18" id="KW-0963">Cytoplasm</keyword>
<dbReference type="InterPro" id="IPR050071">
    <property type="entry name" value="Dehydroquinate_synthase"/>
</dbReference>
<evidence type="ECO:0000256" key="18">
    <source>
        <dbReference type="HAMAP-Rule" id="MF_00110"/>
    </source>
</evidence>
<evidence type="ECO:0000256" key="17">
    <source>
        <dbReference type="ARBA" id="ARBA00023285"/>
    </source>
</evidence>
<comment type="cofactor">
    <cofactor evidence="2 18">
        <name>NAD(+)</name>
        <dbReference type="ChEBI" id="CHEBI:57540"/>
    </cofactor>
</comment>
<keyword evidence="22" id="KW-1185">Reference proteome</keyword>
<feature type="binding site" evidence="18">
    <location>
        <position position="189"/>
    </location>
    <ligand>
        <name>Zn(2+)</name>
        <dbReference type="ChEBI" id="CHEBI:29105"/>
    </ligand>
</feature>
<dbReference type="EMBL" id="FMTS01000001">
    <property type="protein sequence ID" value="SCW41502.1"/>
    <property type="molecule type" value="Genomic_DNA"/>
</dbReference>
<evidence type="ECO:0000256" key="13">
    <source>
        <dbReference type="ARBA" id="ARBA00022833"/>
    </source>
</evidence>
<evidence type="ECO:0000259" key="19">
    <source>
        <dbReference type="Pfam" id="PF01761"/>
    </source>
</evidence>
<accession>A0A1G4QAH8</accession>
<keyword evidence="11 18" id="KW-0479">Metal-binding</keyword>
<dbReference type="UniPathway" id="UPA00053">
    <property type="reaction ID" value="UER00085"/>
</dbReference>
<keyword evidence="10 18" id="KW-0028">Amino-acid biosynthesis</keyword>
<protein>
    <recommendedName>
        <fullName evidence="8 18">3-dehydroquinate synthase</fullName>
        <shortName evidence="18">DHQS</shortName>
        <ecNumber evidence="7 18">4.2.3.4</ecNumber>
    </recommendedName>
</protein>
<feature type="domain" description="3-dehydroquinate synthase C-terminal" evidence="20">
    <location>
        <begin position="186"/>
        <end position="335"/>
    </location>
</feature>
<comment type="cofactor">
    <cofactor evidence="18">
        <name>Co(2+)</name>
        <dbReference type="ChEBI" id="CHEBI:48828"/>
    </cofactor>
    <cofactor evidence="18">
        <name>Zn(2+)</name>
        <dbReference type="ChEBI" id="CHEBI:29105"/>
    </cofactor>
    <text evidence="18">Binds 1 divalent metal cation per subunit. Can use either Co(2+) or Zn(2+).</text>
</comment>
<dbReference type="HAMAP" id="MF_00110">
    <property type="entry name" value="DHQ_synthase"/>
    <property type="match status" value="1"/>
</dbReference>
<feature type="binding site" evidence="18">
    <location>
        <begin position="110"/>
        <end position="114"/>
    </location>
    <ligand>
        <name>NAD(+)</name>
        <dbReference type="ChEBI" id="CHEBI:57540"/>
    </ligand>
</feature>
<dbReference type="InterPro" id="IPR030963">
    <property type="entry name" value="DHQ_synth_fam"/>
</dbReference>
<evidence type="ECO:0000256" key="14">
    <source>
        <dbReference type="ARBA" id="ARBA00023027"/>
    </source>
</evidence>
<dbReference type="STRING" id="260084.SAMN02927928_1051"/>
<keyword evidence="15 18" id="KW-0057">Aromatic amino acid biosynthesis</keyword>
<evidence type="ECO:0000256" key="8">
    <source>
        <dbReference type="ARBA" id="ARBA00017684"/>
    </source>
</evidence>
<evidence type="ECO:0000256" key="4">
    <source>
        <dbReference type="ARBA" id="ARBA00004496"/>
    </source>
</evidence>
<dbReference type="FunFam" id="3.40.50.1970:FF:000001">
    <property type="entry name" value="3-dehydroquinate synthase"/>
    <property type="match status" value="1"/>
</dbReference>
<dbReference type="Proteomes" id="UP000199150">
    <property type="component" value="Unassembled WGS sequence"/>
</dbReference>
<comment type="pathway">
    <text evidence="5 18">Metabolic intermediate biosynthesis; chorismate biosynthesis; chorismate from D-erythrose 4-phosphate and phosphoenolpyruvate: step 2/7.</text>
</comment>
<feature type="binding site" evidence="18">
    <location>
        <position position="147"/>
    </location>
    <ligand>
        <name>NAD(+)</name>
        <dbReference type="ChEBI" id="CHEBI:57540"/>
    </ligand>
</feature>
<comment type="similarity">
    <text evidence="6 18">Belongs to the sugar phosphate cyclases superfamily. Dehydroquinate synthase family.</text>
</comment>
<organism evidence="21 22">
    <name type="scientific">Asticcacaulis taihuensis</name>
    <dbReference type="NCBI Taxonomy" id="260084"/>
    <lineage>
        <taxon>Bacteria</taxon>
        <taxon>Pseudomonadati</taxon>
        <taxon>Pseudomonadota</taxon>
        <taxon>Alphaproteobacteria</taxon>
        <taxon>Caulobacterales</taxon>
        <taxon>Caulobacteraceae</taxon>
        <taxon>Asticcacaulis</taxon>
    </lineage>
</organism>
<evidence type="ECO:0000259" key="20">
    <source>
        <dbReference type="Pfam" id="PF24621"/>
    </source>
</evidence>
<dbReference type="Pfam" id="PF01761">
    <property type="entry name" value="DHQ_synthase"/>
    <property type="match status" value="1"/>
</dbReference>
<keyword evidence="17 18" id="KW-0170">Cobalt</keyword>
<comment type="subcellular location">
    <subcellularLocation>
        <location evidence="4 18">Cytoplasm</location>
    </subcellularLocation>
</comment>
<keyword evidence="14 18" id="KW-0520">NAD</keyword>
<dbReference type="AlphaFoldDB" id="A0A1G4QAH8"/>
<dbReference type="GO" id="GO:0003856">
    <property type="term" value="F:3-dehydroquinate synthase activity"/>
    <property type="evidence" value="ECO:0007669"/>
    <property type="project" value="UniProtKB-UniRule"/>
</dbReference>
<dbReference type="InterPro" id="IPR030960">
    <property type="entry name" value="DHQS/DOIS_N"/>
</dbReference>
<evidence type="ECO:0000256" key="11">
    <source>
        <dbReference type="ARBA" id="ARBA00022723"/>
    </source>
</evidence>
<dbReference type="InterPro" id="IPR056179">
    <property type="entry name" value="DHQS_C"/>
</dbReference>
<name>A0A1G4QAH8_9CAUL</name>
<dbReference type="Gene3D" id="1.20.1090.10">
    <property type="entry name" value="Dehydroquinate synthase-like - alpha domain"/>
    <property type="match status" value="1"/>
</dbReference>
<dbReference type="InterPro" id="IPR016037">
    <property type="entry name" value="DHQ_synth_AroB"/>
</dbReference>
<dbReference type="GO" id="GO:0005737">
    <property type="term" value="C:cytoplasm"/>
    <property type="evidence" value="ECO:0007669"/>
    <property type="project" value="UniProtKB-SubCell"/>
</dbReference>
<dbReference type="GO" id="GO:0008652">
    <property type="term" value="P:amino acid biosynthetic process"/>
    <property type="evidence" value="ECO:0007669"/>
    <property type="project" value="UniProtKB-KW"/>
</dbReference>
<dbReference type="GO" id="GO:0009073">
    <property type="term" value="P:aromatic amino acid family biosynthetic process"/>
    <property type="evidence" value="ECO:0007669"/>
    <property type="project" value="UniProtKB-KW"/>
</dbReference>
<evidence type="ECO:0000256" key="7">
    <source>
        <dbReference type="ARBA" id="ARBA00013031"/>
    </source>
</evidence>
<feature type="binding site" evidence="18">
    <location>
        <position position="252"/>
    </location>
    <ligand>
        <name>Zn(2+)</name>
        <dbReference type="ChEBI" id="CHEBI:29105"/>
    </ligand>
</feature>
<comment type="function">
    <text evidence="3 18">Catalyzes the conversion of 3-deoxy-D-arabino-heptulosonate 7-phosphate (DAHP) to dehydroquinate (DHQ).</text>
</comment>
<feature type="binding site" evidence="18">
    <location>
        <begin position="134"/>
        <end position="135"/>
    </location>
    <ligand>
        <name>NAD(+)</name>
        <dbReference type="ChEBI" id="CHEBI:57540"/>
    </ligand>
</feature>
<dbReference type="OrthoDB" id="9806583at2"/>
<keyword evidence="16 18" id="KW-0456">Lyase</keyword>
<dbReference type="GO" id="GO:0000166">
    <property type="term" value="F:nucleotide binding"/>
    <property type="evidence" value="ECO:0007669"/>
    <property type="project" value="UniProtKB-KW"/>
</dbReference>
<dbReference type="EC" id="4.2.3.4" evidence="7 18"/>
<gene>
    <name evidence="18" type="primary">aroB</name>
    <name evidence="21" type="ORF">SAMN02927928_1051</name>
</gene>
<evidence type="ECO:0000256" key="10">
    <source>
        <dbReference type="ARBA" id="ARBA00022605"/>
    </source>
</evidence>
<dbReference type="PANTHER" id="PTHR43622:SF7">
    <property type="entry name" value="3-DEHYDROQUINATE SYNTHASE, CHLOROPLASTIC"/>
    <property type="match status" value="1"/>
</dbReference>
<dbReference type="Pfam" id="PF24621">
    <property type="entry name" value="DHQS_C"/>
    <property type="match status" value="1"/>
</dbReference>
<feature type="binding site" evidence="18">
    <location>
        <position position="156"/>
    </location>
    <ligand>
        <name>NAD(+)</name>
        <dbReference type="ChEBI" id="CHEBI:57540"/>
    </ligand>
</feature>
<comment type="caution">
    <text evidence="18">Lacks conserved residue(s) required for the propagation of feature annotation.</text>
</comment>
<keyword evidence="13 18" id="KW-0862">Zinc</keyword>